<dbReference type="EMBL" id="GGMS01004575">
    <property type="protein sequence ID" value="MBY73778.1"/>
    <property type="molecule type" value="Transcribed_RNA"/>
</dbReference>
<proteinExistence type="predicted"/>
<sequence>MLCFFDKATCALILVHIDIYEVPVCSKCVTKKKSCISGKEKRKTSFEHNGSTSVSREEISVKYPWHATVAFRTQKPFLVLYLLKMRLTTSNTIGIGRSLVINKI</sequence>
<name>A0A2S2Q7Q9_9HEMI</name>
<organism evidence="1">
    <name type="scientific">Sipha flava</name>
    <name type="common">yellow sugarcane aphid</name>
    <dbReference type="NCBI Taxonomy" id="143950"/>
    <lineage>
        <taxon>Eukaryota</taxon>
        <taxon>Metazoa</taxon>
        <taxon>Ecdysozoa</taxon>
        <taxon>Arthropoda</taxon>
        <taxon>Hexapoda</taxon>
        <taxon>Insecta</taxon>
        <taxon>Pterygota</taxon>
        <taxon>Neoptera</taxon>
        <taxon>Paraneoptera</taxon>
        <taxon>Hemiptera</taxon>
        <taxon>Sternorrhyncha</taxon>
        <taxon>Aphidomorpha</taxon>
        <taxon>Aphidoidea</taxon>
        <taxon>Aphididae</taxon>
        <taxon>Sipha</taxon>
    </lineage>
</organism>
<dbReference type="AlphaFoldDB" id="A0A2S2Q7Q9"/>
<protein>
    <submittedName>
        <fullName evidence="1">Uncharacterized protein</fullName>
    </submittedName>
</protein>
<reference evidence="1" key="1">
    <citation type="submission" date="2018-04" db="EMBL/GenBank/DDBJ databases">
        <title>Transcriptome assembly of Sipha flava.</title>
        <authorList>
            <person name="Scully E.D."/>
            <person name="Geib S.M."/>
            <person name="Palmer N.A."/>
            <person name="Koch K."/>
            <person name="Bradshaw J."/>
            <person name="Heng-Moss T."/>
            <person name="Sarath G."/>
        </authorList>
    </citation>
    <scope>NUCLEOTIDE SEQUENCE</scope>
</reference>
<gene>
    <name evidence="1" type="ORF">g.365</name>
</gene>
<accession>A0A2S2Q7Q9</accession>
<evidence type="ECO:0000313" key="1">
    <source>
        <dbReference type="EMBL" id="MBY73778.1"/>
    </source>
</evidence>